<evidence type="ECO:0000256" key="4">
    <source>
        <dbReference type="ARBA" id="ARBA00023033"/>
    </source>
</evidence>
<evidence type="ECO:0000313" key="6">
    <source>
        <dbReference type="EMBL" id="MFC7098991.1"/>
    </source>
</evidence>
<evidence type="ECO:0000256" key="2">
    <source>
        <dbReference type="ARBA" id="ARBA00022643"/>
    </source>
</evidence>
<dbReference type="InterPro" id="IPR020020">
    <property type="entry name" value="Luciferase-type_oxidoreductase"/>
</dbReference>
<feature type="domain" description="Luciferase-like" evidence="5">
    <location>
        <begin position="32"/>
        <end position="234"/>
    </location>
</feature>
<dbReference type="PANTHER" id="PTHR30011:SF16">
    <property type="entry name" value="C2H2 FINGER DOMAIN TRANSCRIPTION FACTOR (EUROFUNG)-RELATED"/>
    <property type="match status" value="1"/>
</dbReference>
<dbReference type="InterPro" id="IPR011251">
    <property type="entry name" value="Luciferase-like_dom"/>
</dbReference>
<dbReference type="SUPFAM" id="SSF51679">
    <property type="entry name" value="Bacterial luciferase-like"/>
    <property type="match status" value="1"/>
</dbReference>
<dbReference type="PANTHER" id="PTHR30011">
    <property type="entry name" value="ALKANESULFONATE MONOOXYGENASE-RELATED"/>
    <property type="match status" value="1"/>
</dbReference>
<comment type="caution">
    <text evidence="6">The sequence shown here is derived from an EMBL/GenBank/DDBJ whole genome shotgun (WGS) entry which is preliminary data.</text>
</comment>
<sequence>MSDRTHGRGYERLFGDDDLTFGTGFPLTGARESRPAVDEEVALAAHAEAVGFDALWARDVPLYWPRFGDAGQTFDTWPWLSHVAAHTDEVALGTASVVLSLRHPIHVAKSAATVDRLSDGRLVMGVATGDRDPEFPAFGVDADERGERFRESVRLLRTLWREEFPEASGAWGELDGELNLVPKPVGGSIPLLPTGFARQELDWIADHGDGWLFYHLPDSTLESYLDDWRAAAGDAPYSMAVRTELADDPTADPEHRHLGYRAGAEWFVDYFRRLDDLGVDHVLVSPGGGDDPEASLTRFAEAVIDEV</sequence>
<dbReference type="InterPro" id="IPR051260">
    <property type="entry name" value="Diverse_substr_monoxygenases"/>
</dbReference>
<dbReference type="InterPro" id="IPR036661">
    <property type="entry name" value="Luciferase-like_sf"/>
</dbReference>
<protein>
    <submittedName>
        <fullName evidence="6">TIGR03571 family LLM class oxidoreductase</fullName>
        <ecNumber evidence="6">1.-.-.-</ecNumber>
    </submittedName>
</protein>
<dbReference type="GeneID" id="79271622"/>
<accession>A0ABD5X334</accession>
<organism evidence="6 7">
    <name type="scientific">Halobaculum marinum</name>
    <dbReference type="NCBI Taxonomy" id="3031996"/>
    <lineage>
        <taxon>Archaea</taxon>
        <taxon>Methanobacteriati</taxon>
        <taxon>Methanobacteriota</taxon>
        <taxon>Stenosarchaea group</taxon>
        <taxon>Halobacteria</taxon>
        <taxon>Halobacteriales</taxon>
        <taxon>Haloferacaceae</taxon>
        <taxon>Halobaculum</taxon>
    </lineage>
</organism>
<dbReference type="NCBIfam" id="TIGR03571">
    <property type="entry name" value="lucif_BA3436"/>
    <property type="match status" value="1"/>
</dbReference>
<keyword evidence="1" id="KW-0285">Flavoprotein</keyword>
<keyword evidence="7" id="KW-1185">Reference proteome</keyword>
<dbReference type="Pfam" id="PF00296">
    <property type="entry name" value="Bac_luciferase"/>
    <property type="match status" value="1"/>
</dbReference>
<dbReference type="EC" id="1.-.-.-" evidence="6"/>
<reference evidence="6 7" key="1">
    <citation type="journal article" date="2019" name="Int. J. Syst. Evol. Microbiol.">
        <title>The Global Catalogue of Microorganisms (GCM) 10K type strain sequencing project: providing services to taxonomists for standard genome sequencing and annotation.</title>
        <authorList>
            <consortium name="The Broad Institute Genomics Platform"/>
            <consortium name="The Broad Institute Genome Sequencing Center for Infectious Disease"/>
            <person name="Wu L."/>
            <person name="Ma J."/>
        </authorList>
    </citation>
    <scope>NUCLEOTIDE SEQUENCE [LARGE SCALE GENOMIC DNA]</scope>
    <source>
        <strain evidence="6 7">DT55</strain>
    </source>
</reference>
<keyword evidence="3 6" id="KW-0560">Oxidoreductase</keyword>
<name>A0ABD5X334_9EURY</name>
<keyword evidence="4" id="KW-0503">Monooxygenase</keyword>
<keyword evidence="2" id="KW-0288">FMN</keyword>
<dbReference type="Gene3D" id="3.20.20.30">
    <property type="entry name" value="Luciferase-like domain"/>
    <property type="match status" value="1"/>
</dbReference>
<evidence type="ECO:0000259" key="5">
    <source>
        <dbReference type="Pfam" id="PF00296"/>
    </source>
</evidence>
<dbReference type="GO" id="GO:0004497">
    <property type="term" value="F:monooxygenase activity"/>
    <property type="evidence" value="ECO:0007669"/>
    <property type="project" value="UniProtKB-KW"/>
</dbReference>
<gene>
    <name evidence="6" type="ORF">ACFQKD_16920</name>
</gene>
<evidence type="ECO:0000256" key="1">
    <source>
        <dbReference type="ARBA" id="ARBA00022630"/>
    </source>
</evidence>
<proteinExistence type="predicted"/>
<dbReference type="Proteomes" id="UP001596388">
    <property type="component" value="Unassembled WGS sequence"/>
</dbReference>
<evidence type="ECO:0000256" key="3">
    <source>
        <dbReference type="ARBA" id="ARBA00023002"/>
    </source>
</evidence>
<evidence type="ECO:0000313" key="7">
    <source>
        <dbReference type="Proteomes" id="UP001596388"/>
    </source>
</evidence>
<dbReference type="EMBL" id="JBHTAG010000004">
    <property type="protein sequence ID" value="MFC7098991.1"/>
    <property type="molecule type" value="Genomic_DNA"/>
</dbReference>
<dbReference type="AlphaFoldDB" id="A0ABD5X334"/>
<dbReference type="RefSeq" id="WP_276239453.1">
    <property type="nucleotide sequence ID" value="NZ_CP119990.1"/>
</dbReference>